<comment type="caution">
    <text evidence="9">The sequence shown here is derived from an EMBL/GenBank/DDBJ whole genome shotgun (WGS) entry which is preliminary data.</text>
</comment>
<reference evidence="9 10" key="1">
    <citation type="submission" date="2016-12" db="EMBL/GenBank/DDBJ databases">
        <title>Candidatus Reconcilibacillus cellulovorans genome.</title>
        <authorList>
            <person name="Kolinko S."/>
            <person name="Wu Y.-W."/>
            <person name="Tachea F."/>
            <person name="Denzel E."/>
            <person name="Hiras J."/>
            <person name="Baecker N."/>
            <person name="Chan L.J."/>
            <person name="Eichorst S.A."/>
            <person name="Frey D."/>
            <person name="Adams P.D."/>
            <person name="Pray T."/>
            <person name="Tanjore D."/>
            <person name="Petzold C.J."/>
            <person name="Gladden J.M."/>
            <person name="Simmons B.A."/>
            <person name="Singer S.W."/>
        </authorList>
    </citation>
    <scope>NUCLEOTIDE SEQUENCE [LARGE SCALE GENOMIC DNA]</scope>
    <source>
        <strain evidence="9">JTherm</strain>
    </source>
</reference>
<dbReference type="EMBL" id="MOXJ01000006">
    <property type="protein sequence ID" value="PDO11049.1"/>
    <property type="molecule type" value="Genomic_DNA"/>
</dbReference>
<evidence type="ECO:0000256" key="3">
    <source>
        <dbReference type="ARBA" id="ARBA00022475"/>
    </source>
</evidence>
<dbReference type="CDD" id="cd06261">
    <property type="entry name" value="TM_PBP2"/>
    <property type="match status" value="1"/>
</dbReference>
<feature type="transmembrane region" description="Helical" evidence="7">
    <location>
        <begin position="276"/>
        <end position="297"/>
    </location>
</feature>
<dbReference type="PROSITE" id="PS50928">
    <property type="entry name" value="ABC_TM1"/>
    <property type="match status" value="1"/>
</dbReference>
<feature type="transmembrane region" description="Helical" evidence="7">
    <location>
        <begin position="83"/>
        <end position="104"/>
    </location>
</feature>
<comment type="subcellular location">
    <subcellularLocation>
        <location evidence="1 7">Cell membrane</location>
        <topology evidence="1 7">Multi-pass membrane protein</topology>
    </subcellularLocation>
</comment>
<evidence type="ECO:0000259" key="8">
    <source>
        <dbReference type="PROSITE" id="PS50928"/>
    </source>
</evidence>
<keyword evidence="6 7" id="KW-0472">Membrane</keyword>
<dbReference type="Proteomes" id="UP000243688">
    <property type="component" value="Unassembled WGS sequence"/>
</dbReference>
<organism evidence="9 10">
    <name type="scientific">Candidatus Reconcilbacillus cellulovorans</name>
    <dbReference type="NCBI Taxonomy" id="1906605"/>
    <lineage>
        <taxon>Bacteria</taxon>
        <taxon>Bacillati</taxon>
        <taxon>Bacillota</taxon>
        <taxon>Bacilli</taxon>
        <taxon>Bacillales</taxon>
        <taxon>Paenibacillaceae</taxon>
        <taxon>Candidatus Reconcilbacillus</taxon>
    </lineage>
</organism>
<evidence type="ECO:0000256" key="7">
    <source>
        <dbReference type="RuleBase" id="RU363032"/>
    </source>
</evidence>
<evidence type="ECO:0000256" key="5">
    <source>
        <dbReference type="ARBA" id="ARBA00022989"/>
    </source>
</evidence>
<gene>
    <name evidence="9" type="ORF">BLM47_04330</name>
</gene>
<evidence type="ECO:0000256" key="1">
    <source>
        <dbReference type="ARBA" id="ARBA00004651"/>
    </source>
</evidence>
<dbReference type="GO" id="GO:0055085">
    <property type="term" value="P:transmembrane transport"/>
    <property type="evidence" value="ECO:0007669"/>
    <property type="project" value="InterPro"/>
</dbReference>
<dbReference type="Pfam" id="PF00528">
    <property type="entry name" value="BPD_transp_1"/>
    <property type="match status" value="1"/>
</dbReference>
<keyword evidence="5 7" id="KW-1133">Transmembrane helix</keyword>
<dbReference type="PANTHER" id="PTHR43005:SF2">
    <property type="entry name" value="INTEGRAL MEMBRANE SUGAR TRANSPORT PROTEIN"/>
    <property type="match status" value="1"/>
</dbReference>
<evidence type="ECO:0000313" key="10">
    <source>
        <dbReference type="Proteomes" id="UP000243688"/>
    </source>
</evidence>
<dbReference type="GO" id="GO:0005886">
    <property type="term" value="C:plasma membrane"/>
    <property type="evidence" value="ECO:0007669"/>
    <property type="project" value="UniProtKB-SubCell"/>
</dbReference>
<feature type="transmembrane region" description="Helical" evidence="7">
    <location>
        <begin position="116"/>
        <end position="136"/>
    </location>
</feature>
<name>A0A2A6E2L0_9BACL</name>
<dbReference type="AlphaFoldDB" id="A0A2A6E2L0"/>
<evidence type="ECO:0000256" key="2">
    <source>
        <dbReference type="ARBA" id="ARBA00022448"/>
    </source>
</evidence>
<keyword evidence="3" id="KW-1003">Cell membrane</keyword>
<accession>A0A2A6E2L0</accession>
<evidence type="ECO:0000313" key="9">
    <source>
        <dbReference type="EMBL" id="PDO11049.1"/>
    </source>
</evidence>
<keyword evidence="4 7" id="KW-0812">Transmembrane</keyword>
<keyword evidence="2 7" id="KW-0813">Transport</keyword>
<dbReference type="SUPFAM" id="SSF161098">
    <property type="entry name" value="MetI-like"/>
    <property type="match status" value="1"/>
</dbReference>
<feature type="domain" description="ABC transmembrane type-1" evidence="8">
    <location>
        <begin position="79"/>
        <end position="292"/>
    </location>
</feature>
<protein>
    <recommendedName>
        <fullName evidence="8">ABC transmembrane type-1 domain-containing protein</fullName>
    </recommendedName>
</protein>
<evidence type="ECO:0000256" key="4">
    <source>
        <dbReference type="ARBA" id="ARBA00022692"/>
    </source>
</evidence>
<proteinExistence type="inferred from homology"/>
<sequence>MRGASASPPRKGVEHRLKTKYALLAPALTVLVFMTVVPFFFSLATSLTDYKATEPDRWRFVGFANFYRALTDRDVLTSLWNTVLYVGSAVTLEFFLGMAVALLFSRNMRGIRTIRILLLLPMMTTPVAVGLMWRWLLNTDFGIVNYYLNTWLGMNGPNWLGDESLAMPVVVLVDVWQWTPFMALALLAGLQSLPEEPFEAAKIDGASSWQTFRHVTLPQLRSVILVVWLIRMIDAFKSFDVVWTLTNGGPGLRTELFSLRIYRVAFKYWETGYASALSWIFLIIILLVASQFIRFLYRETAK</sequence>
<dbReference type="InterPro" id="IPR000515">
    <property type="entry name" value="MetI-like"/>
</dbReference>
<feature type="transmembrane region" description="Helical" evidence="7">
    <location>
        <begin position="21"/>
        <end position="41"/>
    </location>
</feature>
<comment type="similarity">
    <text evidence="7">Belongs to the binding-protein-dependent transport system permease family.</text>
</comment>
<dbReference type="Gene3D" id="1.10.3720.10">
    <property type="entry name" value="MetI-like"/>
    <property type="match status" value="1"/>
</dbReference>
<dbReference type="InterPro" id="IPR035906">
    <property type="entry name" value="MetI-like_sf"/>
</dbReference>
<dbReference type="PANTHER" id="PTHR43005">
    <property type="entry name" value="BLR7065 PROTEIN"/>
    <property type="match status" value="1"/>
</dbReference>
<evidence type="ECO:0000256" key="6">
    <source>
        <dbReference type="ARBA" id="ARBA00023136"/>
    </source>
</evidence>